<dbReference type="EMBL" id="JACJVR010000110">
    <property type="protein sequence ID" value="MBB6695026.1"/>
    <property type="molecule type" value="Genomic_DNA"/>
</dbReference>
<evidence type="ECO:0000313" key="1">
    <source>
        <dbReference type="EMBL" id="MBB6695026.1"/>
    </source>
</evidence>
<dbReference type="RefSeq" id="WP_185138983.1">
    <property type="nucleotide sequence ID" value="NZ_BORM01000018.1"/>
</dbReference>
<comment type="caution">
    <text evidence="1">The sequence shown here is derived from an EMBL/GenBank/DDBJ whole genome shotgun (WGS) entry which is preliminary data.</text>
</comment>
<gene>
    <name evidence="1" type="ORF">H7B90_26890</name>
</gene>
<protein>
    <submittedName>
        <fullName evidence="1">Uncharacterized protein</fullName>
    </submittedName>
</protein>
<keyword evidence="2" id="KW-1185">Reference proteome</keyword>
<sequence length="185" mass="21877">MGMNFTAFMGHSMKIDELENLIIDLNDNPARYPFINEFVNDLLPYNPKDSNKKWRLIADELEGTVDCIGPCGISLTFSKSVCYFHHYYRWIAFLKDNDVQHSLRTFCFELLRTLHSPFAIFVPDNAAKESSILDLLWEDRDIFYMKEWLIKNCGLPKKTILEIYHDLGDTWESDGYYLDEFMDFR</sequence>
<reference evidence="1 2" key="1">
    <citation type="submission" date="2020-08" db="EMBL/GenBank/DDBJ databases">
        <title>Cohnella phylogeny.</title>
        <authorList>
            <person name="Dunlap C."/>
        </authorList>
    </citation>
    <scope>NUCLEOTIDE SEQUENCE [LARGE SCALE GENOMIC DNA]</scope>
    <source>
        <strain evidence="1 2">DSM 25239</strain>
    </source>
</reference>
<name>A0A841U384_9BACL</name>
<organism evidence="1 2">
    <name type="scientific">Cohnella xylanilytica</name>
    <dbReference type="NCBI Taxonomy" id="557555"/>
    <lineage>
        <taxon>Bacteria</taxon>
        <taxon>Bacillati</taxon>
        <taxon>Bacillota</taxon>
        <taxon>Bacilli</taxon>
        <taxon>Bacillales</taxon>
        <taxon>Paenibacillaceae</taxon>
        <taxon>Cohnella</taxon>
    </lineage>
</organism>
<dbReference type="AlphaFoldDB" id="A0A841U384"/>
<dbReference type="Proteomes" id="UP000553776">
    <property type="component" value="Unassembled WGS sequence"/>
</dbReference>
<accession>A0A841U384</accession>
<proteinExistence type="predicted"/>
<evidence type="ECO:0000313" key="2">
    <source>
        <dbReference type="Proteomes" id="UP000553776"/>
    </source>
</evidence>